<evidence type="ECO:0000256" key="3">
    <source>
        <dbReference type="ARBA" id="ARBA00022475"/>
    </source>
</evidence>
<accession>A0A1T4MGF6</accession>
<dbReference type="GO" id="GO:0022857">
    <property type="term" value="F:transmembrane transporter activity"/>
    <property type="evidence" value="ECO:0007669"/>
    <property type="project" value="UniProtKB-UniRule"/>
</dbReference>
<dbReference type="EMBL" id="FUXL01000002">
    <property type="protein sequence ID" value="SJZ66170.1"/>
    <property type="molecule type" value="Genomic_DNA"/>
</dbReference>
<reference evidence="11 12" key="1">
    <citation type="submission" date="2017-02" db="EMBL/GenBank/DDBJ databases">
        <authorList>
            <person name="Peterson S.W."/>
        </authorList>
    </citation>
    <scope>NUCLEOTIDE SEQUENCE [LARGE SCALE GENOMIC DNA]</scope>
    <source>
        <strain evidence="11 12">USBA 369</strain>
    </source>
</reference>
<evidence type="ECO:0000256" key="4">
    <source>
        <dbReference type="ARBA" id="ARBA00022519"/>
    </source>
</evidence>
<evidence type="ECO:0000256" key="2">
    <source>
        <dbReference type="ARBA" id="ARBA00022448"/>
    </source>
</evidence>
<dbReference type="GO" id="GO:0015740">
    <property type="term" value="P:C4-dicarboxylate transport"/>
    <property type="evidence" value="ECO:0007669"/>
    <property type="project" value="TreeGrafter"/>
</dbReference>
<dbReference type="RefSeq" id="WP_078706822.1">
    <property type="nucleotide sequence ID" value="NZ_FUXL01000002.1"/>
</dbReference>
<feature type="transmembrane region" description="Helical" evidence="9">
    <location>
        <begin position="128"/>
        <end position="147"/>
    </location>
</feature>
<keyword evidence="2 9" id="KW-0813">Transport</keyword>
<comment type="function">
    <text evidence="9">Part of the tripartite ATP-independent periplasmic (TRAP) transport system.</text>
</comment>
<feature type="domain" description="Tripartite ATP-independent periplasmic transporters DctQ component" evidence="10">
    <location>
        <begin position="24"/>
        <end position="154"/>
    </location>
</feature>
<keyword evidence="12" id="KW-1185">Reference proteome</keyword>
<feature type="transmembrane region" description="Helical" evidence="9">
    <location>
        <begin position="48"/>
        <end position="66"/>
    </location>
</feature>
<feature type="transmembrane region" description="Helical" evidence="9">
    <location>
        <begin position="16"/>
        <end position="36"/>
    </location>
</feature>
<evidence type="ECO:0000256" key="1">
    <source>
        <dbReference type="ARBA" id="ARBA00004429"/>
    </source>
</evidence>
<protein>
    <recommendedName>
        <fullName evidence="9">TRAP transporter small permease protein</fullName>
    </recommendedName>
</protein>
<dbReference type="AlphaFoldDB" id="A0A1T4MGF6"/>
<evidence type="ECO:0000313" key="12">
    <source>
        <dbReference type="Proteomes" id="UP000190135"/>
    </source>
</evidence>
<evidence type="ECO:0000256" key="7">
    <source>
        <dbReference type="ARBA" id="ARBA00023136"/>
    </source>
</evidence>
<dbReference type="GO" id="GO:0005886">
    <property type="term" value="C:plasma membrane"/>
    <property type="evidence" value="ECO:0007669"/>
    <property type="project" value="UniProtKB-SubCell"/>
</dbReference>
<comment type="similarity">
    <text evidence="8 9">Belongs to the TRAP transporter small permease family.</text>
</comment>
<keyword evidence="3" id="KW-1003">Cell membrane</keyword>
<dbReference type="OrthoDB" id="7843639at2"/>
<evidence type="ECO:0000259" key="10">
    <source>
        <dbReference type="Pfam" id="PF04290"/>
    </source>
</evidence>
<keyword evidence="5 9" id="KW-0812">Transmembrane</keyword>
<evidence type="ECO:0000256" key="5">
    <source>
        <dbReference type="ARBA" id="ARBA00022692"/>
    </source>
</evidence>
<dbReference type="PANTHER" id="PTHR35011">
    <property type="entry name" value="2,3-DIKETO-L-GULONATE TRAP TRANSPORTER SMALL PERMEASE PROTEIN YIAM"/>
    <property type="match status" value="1"/>
</dbReference>
<dbReference type="InterPro" id="IPR055348">
    <property type="entry name" value="DctQ"/>
</dbReference>
<evidence type="ECO:0000313" key="11">
    <source>
        <dbReference type="EMBL" id="SJZ66170.1"/>
    </source>
</evidence>
<dbReference type="Pfam" id="PF04290">
    <property type="entry name" value="DctQ"/>
    <property type="match status" value="1"/>
</dbReference>
<keyword evidence="7 9" id="KW-0472">Membrane</keyword>
<dbReference type="PANTHER" id="PTHR35011:SF2">
    <property type="entry name" value="2,3-DIKETO-L-GULONATE TRAP TRANSPORTER SMALL PERMEASE PROTEIN YIAM"/>
    <property type="match status" value="1"/>
</dbReference>
<proteinExistence type="inferred from homology"/>
<sequence>MVRKFLSHTDKIEETLSVLLFLALVVLCFMQVLFRFFLNFSLSWTEELANYDFILLIYVSCSLAILRGAHVRVEIIDALVTGVAKYVLDQILDLIWTIFIFAVGYYGIGIMRDAFLVEKTTPALDWPYGAVYAIVPATFFLMTVRLLQRMVQRHRAWVTNHENI</sequence>
<feature type="transmembrane region" description="Helical" evidence="9">
    <location>
        <begin position="87"/>
        <end position="108"/>
    </location>
</feature>
<keyword evidence="6 9" id="KW-1133">Transmembrane helix</keyword>
<gene>
    <name evidence="11" type="ORF">SAMN05428963_102117</name>
</gene>
<dbReference type="Proteomes" id="UP000190135">
    <property type="component" value="Unassembled WGS sequence"/>
</dbReference>
<dbReference type="STRING" id="1365950.SAMN05428963_102117"/>
<evidence type="ECO:0000256" key="6">
    <source>
        <dbReference type="ARBA" id="ARBA00022989"/>
    </source>
</evidence>
<evidence type="ECO:0000256" key="8">
    <source>
        <dbReference type="ARBA" id="ARBA00038436"/>
    </source>
</evidence>
<comment type="subunit">
    <text evidence="9">The complex comprises the extracytoplasmic solute receptor protein and the two transmembrane proteins.</text>
</comment>
<dbReference type="InterPro" id="IPR007387">
    <property type="entry name" value="TRAP_DctQ"/>
</dbReference>
<name>A0A1T4MGF6_9HYPH</name>
<evidence type="ECO:0000256" key="9">
    <source>
        <dbReference type="RuleBase" id="RU369079"/>
    </source>
</evidence>
<comment type="subcellular location">
    <subcellularLocation>
        <location evidence="1 9">Cell inner membrane</location>
        <topology evidence="1 9">Multi-pass membrane protein</topology>
    </subcellularLocation>
</comment>
<keyword evidence="4 9" id="KW-0997">Cell inner membrane</keyword>
<organism evidence="11 12">
    <name type="scientific">Consotaella salsifontis</name>
    <dbReference type="NCBI Taxonomy" id="1365950"/>
    <lineage>
        <taxon>Bacteria</taxon>
        <taxon>Pseudomonadati</taxon>
        <taxon>Pseudomonadota</taxon>
        <taxon>Alphaproteobacteria</taxon>
        <taxon>Hyphomicrobiales</taxon>
        <taxon>Aurantimonadaceae</taxon>
        <taxon>Consotaella</taxon>
    </lineage>
</organism>